<feature type="region of interest" description="Disordered" evidence="1">
    <location>
        <begin position="157"/>
        <end position="176"/>
    </location>
</feature>
<feature type="compositionally biased region" description="Basic and acidic residues" evidence="1">
    <location>
        <begin position="220"/>
        <end position="230"/>
    </location>
</feature>
<feature type="compositionally biased region" description="Basic residues" evidence="1">
    <location>
        <begin position="254"/>
        <end position="276"/>
    </location>
</feature>
<dbReference type="Proteomes" id="UP000315017">
    <property type="component" value="Chromosome"/>
</dbReference>
<reference evidence="2 3" key="1">
    <citation type="submission" date="2019-02" db="EMBL/GenBank/DDBJ databases">
        <title>Deep-cultivation of Planctomycetes and their phenomic and genomic characterization uncovers novel biology.</title>
        <authorList>
            <person name="Wiegand S."/>
            <person name="Jogler M."/>
            <person name="Boedeker C."/>
            <person name="Pinto D."/>
            <person name="Vollmers J."/>
            <person name="Rivas-Marin E."/>
            <person name="Kohn T."/>
            <person name="Peeters S.H."/>
            <person name="Heuer A."/>
            <person name="Rast P."/>
            <person name="Oberbeckmann S."/>
            <person name="Bunk B."/>
            <person name="Jeske O."/>
            <person name="Meyerdierks A."/>
            <person name="Storesund J.E."/>
            <person name="Kallscheuer N."/>
            <person name="Luecker S."/>
            <person name="Lage O.M."/>
            <person name="Pohl T."/>
            <person name="Merkel B.J."/>
            <person name="Hornburger P."/>
            <person name="Mueller R.-W."/>
            <person name="Bruemmer F."/>
            <person name="Labrenz M."/>
            <person name="Spormann A.M."/>
            <person name="Op den Camp H."/>
            <person name="Overmann J."/>
            <person name="Amann R."/>
            <person name="Jetten M.S.M."/>
            <person name="Mascher T."/>
            <person name="Medema M.H."/>
            <person name="Devos D.P."/>
            <person name="Kaster A.-K."/>
            <person name="Ovreas L."/>
            <person name="Rohde M."/>
            <person name="Galperin M.Y."/>
            <person name="Jogler C."/>
        </authorList>
    </citation>
    <scope>NUCLEOTIDE SEQUENCE [LARGE SCALE GENOMIC DNA]</scope>
    <source>
        <strain evidence="2 3">ETA_A8</strain>
    </source>
</reference>
<feature type="region of interest" description="Disordered" evidence="1">
    <location>
        <begin position="220"/>
        <end position="276"/>
    </location>
</feature>
<dbReference type="EMBL" id="CP036274">
    <property type="protein sequence ID" value="QDU26897.1"/>
    <property type="molecule type" value="Genomic_DNA"/>
</dbReference>
<evidence type="ECO:0000313" key="2">
    <source>
        <dbReference type="EMBL" id="QDU26897.1"/>
    </source>
</evidence>
<protein>
    <submittedName>
        <fullName evidence="2">Uncharacterized protein</fullName>
    </submittedName>
</protein>
<organism evidence="2 3">
    <name type="scientific">Anatilimnocola aggregata</name>
    <dbReference type="NCBI Taxonomy" id="2528021"/>
    <lineage>
        <taxon>Bacteria</taxon>
        <taxon>Pseudomonadati</taxon>
        <taxon>Planctomycetota</taxon>
        <taxon>Planctomycetia</taxon>
        <taxon>Pirellulales</taxon>
        <taxon>Pirellulaceae</taxon>
        <taxon>Anatilimnocola</taxon>
    </lineage>
</organism>
<sequence>MIAEAKVPPSGRDFEIYRLAKIEMHTTRLIAKALSLSQTRICQVIARVTEFLLEAVPVAANDEHRERQLALARQLAAERFDVLIGEAMTSFRDSKGPQTIIREVELPGRMPTRTSTMRKSCGEARYLTVGARLTQLAGTLMASELSGLIAAALPEHLSQEPSSQKPSPPNEDCSAVPPAEELKRAAKRKADDATDDCETTLHEKLIAQSRPKRAIFATVQRDDFQSEDVHLPQTTDVEPAETSLDQIVPPLNRQQRRARQALLAKRKAAQRRQRAS</sequence>
<dbReference type="RefSeq" id="WP_145087782.1">
    <property type="nucleotide sequence ID" value="NZ_CP036274.1"/>
</dbReference>
<keyword evidence="3" id="KW-1185">Reference proteome</keyword>
<evidence type="ECO:0000313" key="3">
    <source>
        <dbReference type="Proteomes" id="UP000315017"/>
    </source>
</evidence>
<accession>A0A517Y9I6</accession>
<name>A0A517Y9I6_9BACT</name>
<proteinExistence type="predicted"/>
<dbReference type="AlphaFoldDB" id="A0A517Y9I6"/>
<gene>
    <name evidence="2" type="ORF">ETAA8_19810</name>
</gene>
<evidence type="ECO:0000256" key="1">
    <source>
        <dbReference type="SAM" id="MobiDB-lite"/>
    </source>
</evidence>
<dbReference type="KEGG" id="aagg:ETAA8_19810"/>